<evidence type="ECO:0000256" key="1">
    <source>
        <dbReference type="SAM" id="MobiDB-lite"/>
    </source>
</evidence>
<gene>
    <name evidence="2" type="ORF">EVAR_1009_1</name>
</gene>
<comment type="caution">
    <text evidence="2">The sequence shown here is derived from an EMBL/GenBank/DDBJ whole genome shotgun (WGS) entry which is preliminary data.</text>
</comment>
<proteinExistence type="predicted"/>
<evidence type="ECO:0000313" key="3">
    <source>
        <dbReference type="Proteomes" id="UP000299102"/>
    </source>
</evidence>
<dbReference type="AlphaFoldDB" id="A0A4C1SF16"/>
<keyword evidence="3" id="KW-1185">Reference proteome</keyword>
<organism evidence="2 3">
    <name type="scientific">Eumeta variegata</name>
    <name type="common">Bagworm moth</name>
    <name type="synonym">Eumeta japonica</name>
    <dbReference type="NCBI Taxonomy" id="151549"/>
    <lineage>
        <taxon>Eukaryota</taxon>
        <taxon>Metazoa</taxon>
        <taxon>Ecdysozoa</taxon>
        <taxon>Arthropoda</taxon>
        <taxon>Hexapoda</taxon>
        <taxon>Insecta</taxon>
        <taxon>Pterygota</taxon>
        <taxon>Neoptera</taxon>
        <taxon>Endopterygota</taxon>
        <taxon>Lepidoptera</taxon>
        <taxon>Glossata</taxon>
        <taxon>Ditrysia</taxon>
        <taxon>Tineoidea</taxon>
        <taxon>Psychidae</taxon>
        <taxon>Oiketicinae</taxon>
        <taxon>Eumeta</taxon>
    </lineage>
</organism>
<feature type="region of interest" description="Disordered" evidence="1">
    <location>
        <begin position="255"/>
        <end position="277"/>
    </location>
</feature>
<feature type="region of interest" description="Disordered" evidence="1">
    <location>
        <begin position="115"/>
        <end position="142"/>
    </location>
</feature>
<sequence>MKPKTFDALLQTEVEGSKYRIVRTKNKIILLFTWGEKSPFFQACSLLSTLGDAGSGEVISSRTISVDAASFEIGEVVDRLGCIKESEVYEVVVYKDRERAAKSLPGVKSLYGADTSGAKTKKSKVPTDSKMPPTRAQKKKVDPPVRIVSATLKVHKLTCEGILGLYLNKSEARLIASFEDAEAARLSNNLESGVTIGRQGWQNATGPRPKRAPAQEAASSEIFFLTLYLSSKNASGQCSKSEELDFTKSIPELPDAAPDTSVYQIQNNHNKELAKSK</sequence>
<dbReference type="OrthoDB" id="411823at2759"/>
<protein>
    <submittedName>
        <fullName evidence="2">Uncharacterized protein</fullName>
    </submittedName>
</protein>
<evidence type="ECO:0000313" key="2">
    <source>
        <dbReference type="EMBL" id="GBP00476.1"/>
    </source>
</evidence>
<name>A0A4C1SF16_EUMVA</name>
<accession>A0A4C1SF16</accession>
<dbReference type="EMBL" id="BGZK01000005">
    <property type="protein sequence ID" value="GBP00476.1"/>
    <property type="molecule type" value="Genomic_DNA"/>
</dbReference>
<reference evidence="2 3" key="1">
    <citation type="journal article" date="2019" name="Commun. Biol.">
        <title>The bagworm genome reveals a unique fibroin gene that provides high tensile strength.</title>
        <authorList>
            <person name="Kono N."/>
            <person name="Nakamura H."/>
            <person name="Ohtoshi R."/>
            <person name="Tomita M."/>
            <person name="Numata K."/>
            <person name="Arakawa K."/>
        </authorList>
    </citation>
    <scope>NUCLEOTIDE SEQUENCE [LARGE SCALE GENOMIC DNA]</scope>
</reference>
<dbReference type="Proteomes" id="UP000299102">
    <property type="component" value="Unassembled WGS sequence"/>
</dbReference>